<proteinExistence type="predicted"/>
<dbReference type="Gene3D" id="3.40.50.300">
    <property type="entry name" value="P-loop containing nucleotide triphosphate hydrolases"/>
    <property type="match status" value="1"/>
</dbReference>
<organism evidence="1 2">
    <name type="scientific">Candidatus Roizmanbacteria bacterium CG_4_10_14_0_2_um_filter_39_13</name>
    <dbReference type="NCBI Taxonomy" id="1974825"/>
    <lineage>
        <taxon>Bacteria</taxon>
        <taxon>Candidatus Roizmaniibacteriota</taxon>
    </lineage>
</organism>
<dbReference type="AlphaFoldDB" id="A0A2M7TZZ3"/>
<reference evidence="2" key="1">
    <citation type="submission" date="2017-09" db="EMBL/GenBank/DDBJ databases">
        <title>Depth-based differentiation of microbial function through sediment-hosted aquifers and enrichment of novel symbionts in the deep terrestrial subsurface.</title>
        <authorList>
            <person name="Probst A.J."/>
            <person name="Ladd B."/>
            <person name="Jarett J.K."/>
            <person name="Geller-Mcgrath D.E."/>
            <person name="Sieber C.M.K."/>
            <person name="Emerson J.B."/>
            <person name="Anantharaman K."/>
            <person name="Thomas B.C."/>
            <person name="Malmstrom R."/>
            <person name="Stieglmeier M."/>
            <person name="Klingl A."/>
            <person name="Woyke T."/>
            <person name="Ryan C.M."/>
            <person name="Banfield J.F."/>
        </authorList>
    </citation>
    <scope>NUCLEOTIDE SEQUENCE [LARGE SCALE GENOMIC DNA]</scope>
</reference>
<sequence>MSLPLLVQTHDLLSFHTILENEGIHIGEHNCIIIEPNGQNIRIDQIRDLRKYLVNSGKSSRQIIFYSFHKASIESQNALLKLLEEAGSKFRFALQVESIEQVLSTIRSRCKIMVKSNTDLTAPSLVISISDVVGNNFFNKRMSVTKKDESELFFHELLAVLRTQMKKGEMWTIPVIKKALSLLHLLKQNNLNPQLAVDQCVLLISSVYR</sequence>
<gene>
    <name evidence="1" type="ORF">COY16_02325</name>
</gene>
<dbReference type="EMBL" id="PFOB01000026">
    <property type="protein sequence ID" value="PIZ63335.1"/>
    <property type="molecule type" value="Genomic_DNA"/>
</dbReference>
<dbReference type="SUPFAM" id="SSF52540">
    <property type="entry name" value="P-loop containing nucleoside triphosphate hydrolases"/>
    <property type="match status" value="1"/>
</dbReference>
<dbReference type="InterPro" id="IPR027417">
    <property type="entry name" value="P-loop_NTPase"/>
</dbReference>
<name>A0A2M7TZZ3_9BACT</name>
<dbReference type="Proteomes" id="UP000228503">
    <property type="component" value="Unassembled WGS sequence"/>
</dbReference>
<dbReference type="Pfam" id="PF13177">
    <property type="entry name" value="DNA_pol3_delta2"/>
    <property type="match status" value="1"/>
</dbReference>
<evidence type="ECO:0000313" key="1">
    <source>
        <dbReference type="EMBL" id="PIZ63335.1"/>
    </source>
</evidence>
<protein>
    <recommendedName>
        <fullName evidence="3">DNA polymerase III delta N-terminal domain-containing protein</fullName>
    </recommendedName>
</protein>
<evidence type="ECO:0008006" key="3">
    <source>
        <dbReference type="Google" id="ProtNLM"/>
    </source>
</evidence>
<comment type="caution">
    <text evidence="1">The sequence shown here is derived from an EMBL/GenBank/DDBJ whole genome shotgun (WGS) entry which is preliminary data.</text>
</comment>
<evidence type="ECO:0000313" key="2">
    <source>
        <dbReference type="Proteomes" id="UP000228503"/>
    </source>
</evidence>
<accession>A0A2M7TZZ3</accession>